<name>A0A914D4N0_9BILA</name>
<reference evidence="6" key="1">
    <citation type="submission" date="2022-11" db="UniProtKB">
        <authorList>
            <consortium name="WormBaseParasite"/>
        </authorList>
    </citation>
    <scope>IDENTIFICATION</scope>
</reference>
<sequence length="175" mass="20400">MMRKSIAAWYLEREPKQLVYHITKYRQREGWSHRDLLRLCHPDVSKKGDDALVYDQIFHYVVHGETSPTKRKFPQETTDEPAAKKSRKNYELTQTMLEKETISEALKLLDAFISIKHLTQSHHDKHVAQAIREHGLVREHIATELLNSPVVWIALLENMPLTALIRNLAKLSSLK</sequence>
<dbReference type="PANTHER" id="PTHR14202">
    <property type="entry name" value="60 KDA RIBONUCLEOPROTEIN SSA/RO"/>
    <property type="match status" value="1"/>
</dbReference>
<organism evidence="5 6">
    <name type="scientific">Acrobeloides nanus</name>
    <dbReference type="NCBI Taxonomy" id="290746"/>
    <lineage>
        <taxon>Eukaryota</taxon>
        <taxon>Metazoa</taxon>
        <taxon>Ecdysozoa</taxon>
        <taxon>Nematoda</taxon>
        <taxon>Chromadorea</taxon>
        <taxon>Rhabditida</taxon>
        <taxon>Tylenchina</taxon>
        <taxon>Cephalobomorpha</taxon>
        <taxon>Cephaloboidea</taxon>
        <taxon>Cephalobidae</taxon>
        <taxon>Acrobeloides</taxon>
    </lineage>
</organism>
<keyword evidence="3" id="KW-0479">Metal-binding</keyword>
<dbReference type="AlphaFoldDB" id="A0A914D4N0"/>
<comment type="subcellular location">
    <subcellularLocation>
        <location evidence="1">Cytoplasm</location>
    </subcellularLocation>
</comment>
<dbReference type="PROSITE" id="PS50988">
    <property type="entry name" value="TROVE"/>
    <property type="match status" value="1"/>
</dbReference>
<accession>A0A914D4N0</accession>
<evidence type="ECO:0000313" key="6">
    <source>
        <dbReference type="WBParaSite" id="ACRNAN_scaffold18053.g20051.t1"/>
    </source>
</evidence>
<feature type="domain" description="TROVE" evidence="4">
    <location>
        <begin position="1"/>
        <end position="175"/>
    </location>
</feature>
<evidence type="ECO:0000256" key="2">
    <source>
        <dbReference type="ARBA" id="ARBA00022490"/>
    </source>
</evidence>
<keyword evidence="5" id="KW-1185">Reference proteome</keyword>
<dbReference type="GO" id="GO:1990904">
    <property type="term" value="C:ribonucleoprotein complex"/>
    <property type="evidence" value="ECO:0007669"/>
    <property type="project" value="TreeGrafter"/>
</dbReference>
<dbReference type="Pfam" id="PF05731">
    <property type="entry name" value="TROVE"/>
    <property type="match status" value="1"/>
</dbReference>
<dbReference type="GO" id="GO:0005737">
    <property type="term" value="C:cytoplasm"/>
    <property type="evidence" value="ECO:0007669"/>
    <property type="project" value="UniProtKB-SubCell"/>
</dbReference>
<dbReference type="WBParaSite" id="ACRNAN_scaffold18053.g20051.t1">
    <property type="protein sequence ID" value="ACRNAN_scaffold18053.g20051.t1"/>
    <property type="gene ID" value="ACRNAN_scaffold18053.g20051"/>
</dbReference>
<evidence type="ECO:0000259" key="4">
    <source>
        <dbReference type="PROSITE" id="PS50988"/>
    </source>
</evidence>
<dbReference type="GO" id="GO:0046872">
    <property type="term" value="F:metal ion binding"/>
    <property type="evidence" value="ECO:0007669"/>
    <property type="project" value="UniProtKB-KW"/>
</dbReference>
<keyword evidence="2" id="KW-0963">Cytoplasm</keyword>
<dbReference type="Proteomes" id="UP000887540">
    <property type="component" value="Unplaced"/>
</dbReference>
<dbReference type="InterPro" id="IPR008858">
    <property type="entry name" value="TROVE_dom"/>
</dbReference>
<dbReference type="InterPro" id="IPR037214">
    <property type="entry name" value="TROVE_dom_sf"/>
</dbReference>
<dbReference type="PANTHER" id="PTHR14202:SF0">
    <property type="entry name" value="RNA-BINDING PROTEIN RO60"/>
    <property type="match status" value="1"/>
</dbReference>
<evidence type="ECO:0000256" key="3">
    <source>
        <dbReference type="ARBA" id="ARBA00022723"/>
    </source>
</evidence>
<dbReference type="GO" id="GO:0003723">
    <property type="term" value="F:RNA binding"/>
    <property type="evidence" value="ECO:0007669"/>
    <property type="project" value="InterPro"/>
</dbReference>
<protein>
    <submittedName>
        <fullName evidence="6">TROVE domain-containing protein</fullName>
    </submittedName>
</protein>
<dbReference type="InterPro" id="IPR040322">
    <property type="entry name" value="TROVE2"/>
</dbReference>
<dbReference type="SUPFAM" id="SSF140864">
    <property type="entry name" value="TROVE domain-like"/>
    <property type="match status" value="1"/>
</dbReference>
<evidence type="ECO:0000313" key="5">
    <source>
        <dbReference type="Proteomes" id="UP000887540"/>
    </source>
</evidence>
<proteinExistence type="predicted"/>
<evidence type="ECO:0000256" key="1">
    <source>
        <dbReference type="ARBA" id="ARBA00004496"/>
    </source>
</evidence>